<protein>
    <submittedName>
        <fullName evidence="2">Uncharacterized protein</fullName>
    </submittedName>
</protein>
<accession>A0A5Q0LI08</accession>
<dbReference type="AlphaFoldDB" id="A0A5Q0LI08"/>
<evidence type="ECO:0000313" key="2">
    <source>
        <dbReference type="EMBL" id="QFZ76653.1"/>
    </source>
</evidence>
<dbReference type="KEGG" id="sfy:GFH48_28330"/>
<evidence type="ECO:0000256" key="1">
    <source>
        <dbReference type="SAM" id="MobiDB-lite"/>
    </source>
</evidence>
<dbReference type="RefSeq" id="WP_153290875.1">
    <property type="nucleotide sequence ID" value="NZ_CP045643.1"/>
</dbReference>
<dbReference type="Proteomes" id="UP000326179">
    <property type="component" value="Chromosome"/>
</dbReference>
<sequence>MVAGSAGTLALAGAAGDGAKRVEPAATRPPLNDERHLYEPWSSDLARGTDHGKKWKVVVYVYGAPRDRTQAQRQLRAVTESGFGHPEAAPPTAAGLVGRSAYFVRLTLDGRTSTEMLGVFDKHGTLSGRDLRSAALPLETRGTTPRGSGERLVIGRVPRTAQEVTCTWDDATTTKVYRPAPGTGIVGDFEDLIRPADGSPSDWFVCLGPEGRTFEAAAVTK</sequence>
<dbReference type="EMBL" id="CP045643">
    <property type="protein sequence ID" value="QFZ76653.1"/>
    <property type="molecule type" value="Genomic_DNA"/>
</dbReference>
<name>A0A5Q0LI08_9ACTN</name>
<organism evidence="2 3">
    <name type="scientific">Streptomyces fagopyri</name>
    <dbReference type="NCBI Taxonomy" id="2662397"/>
    <lineage>
        <taxon>Bacteria</taxon>
        <taxon>Bacillati</taxon>
        <taxon>Actinomycetota</taxon>
        <taxon>Actinomycetes</taxon>
        <taxon>Kitasatosporales</taxon>
        <taxon>Streptomycetaceae</taxon>
        <taxon>Streptomyces</taxon>
    </lineage>
</organism>
<keyword evidence="3" id="KW-1185">Reference proteome</keyword>
<proteinExistence type="predicted"/>
<gene>
    <name evidence="2" type="ORF">GFH48_28330</name>
</gene>
<evidence type="ECO:0000313" key="3">
    <source>
        <dbReference type="Proteomes" id="UP000326179"/>
    </source>
</evidence>
<feature type="region of interest" description="Disordered" evidence="1">
    <location>
        <begin position="13"/>
        <end position="36"/>
    </location>
</feature>
<reference evidence="2 3" key="1">
    <citation type="submission" date="2019-10" db="EMBL/GenBank/DDBJ databases">
        <title>A novel species.</title>
        <authorList>
            <person name="Gao J."/>
        </authorList>
    </citation>
    <scope>NUCLEOTIDE SEQUENCE [LARGE SCALE GENOMIC DNA]</scope>
    <source>
        <strain evidence="2 3">QMT-28</strain>
    </source>
</reference>